<feature type="coiled-coil region" evidence="1">
    <location>
        <begin position="387"/>
        <end position="522"/>
    </location>
</feature>
<keyword evidence="4" id="KW-1185">Reference proteome</keyword>
<feature type="compositionally biased region" description="Polar residues" evidence="2">
    <location>
        <begin position="11"/>
        <end position="20"/>
    </location>
</feature>
<feature type="compositionally biased region" description="Polar residues" evidence="2">
    <location>
        <begin position="72"/>
        <end position="83"/>
    </location>
</feature>
<proteinExistence type="predicted"/>
<evidence type="ECO:0000256" key="1">
    <source>
        <dbReference type="SAM" id="Coils"/>
    </source>
</evidence>
<sequence>MLQKLSKPKNRSVQFGQWEGSTSTCWRRPVVCKANSKQSSEASLSSSDLHASRIQDSSGPGLDLERMDLSPQAASPSSRLKAMSSSLIEQMQHEAGQRLALQQQLLRAQQEVLDAYFKEDASNEERDALRAQAERLSTTVSMMENRFSKLQADLEVNEARVSQHLPPSPTSPFSRLIHNSSICRSVCAGLRSSLEATWNWAVGTASTANRQGTKAEDKEEGTDFDQALQSSHQALSESRDALTTERDALAEQLSAQQQALEQATSAQALSTASLQREVESTRAELSTTLQKLEGASEQQAKLDADVHSLRAEASAASQERDTSLQELSRMQAELKMAQEGQAQLHSSLDSSRARQAEQEAAAQLQLATVQAALDNASELLRSTLREKESLGLRSSQAQEQVRALSQELQSLLDGRRRAESEIGSMRQQLVDLQAQQEQAQQQRAQQQVVQQEGAAAADSRRDVQRLQIMLNTSERERDLEMRVLSSNYRNLASQNAALAASVEQLVGKLQKAELELLESQAMQASEASTETPAVRAARRAAAAASDRAAAAEASLQAQTDIANAATSRASAAEEALQEQMAATAAESARAAAAEDALQKQVAAATAALEHSVAAEKALQEMREAATSEFDL</sequence>
<dbReference type="Proteomes" id="UP000815325">
    <property type="component" value="Unassembled WGS sequence"/>
</dbReference>
<feature type="region of interest" description="Disordered" evidence="2">
    <location>
        <begin position="337"/>
        <end position="356"/>
    </location>
</feature>
<evidence type="ECO:0000313" key="3">
    <source>
        <dbReference type="EMBL" id="KAF5840987.1"/>
    </source>
</evidence>
<keyword evidence="1" id="KW-0175">Coiled coil</keyword>
<reference evidence="3" key="1">
    <citation type="submission" date="2017-08" db="EMBL/GenBank/DDBJ databases">
        <authorList>
            <person name="Polle J.E."/>
            <person name="Barry K."/>
            <person name="Cushman J."/>
            <person name="Schmutz J."/>
            <person name="Tran D."/>
            <person name="Hathwaick L.T."/>
            <person name="Yim W.C."/>
            <person name="Jenkins J."/>
            <person name="Mckie-Krisberg Z.M."/>
            <person name="Prochnik S."/>
            <person name="Lindquist E."/>
            <person name="Dockter R.B."/>
            <person name="Adam C."/>
            <person name="Molina H."/>
            <person name="Bunkerborg J."/>
            <person name="Jin E."/>
            <person name="Buchheim M."/>
            <person name="Magnuson J."/>
        </authorList>
    </citation>
    <scope>NUCLEOTIDE SEQUENCE</scope>
    <source>
        <strain evidence="3">CCAP 19/18</strain>
    </source>
</reference>
<name>A0ABQ7H2B0_DUNSA</name>
<comment type="caution">
    <text evidence="3">The sequence shown here is derived from an EMBL/GenBank/DDBJ whole genome shotgun (WGS) entry which is preliminary data.</text>
</comment>
<protein>
    <submittedName>
        <fullName evidence="3">Uncharacterized protein</fullName>
    </submittedName>
</protein>
<feature type="compositionally biased region" description="Low complexity" evidence="2">
    <location>
        <begin position="36"/>
        <end position="49"/>
    </location>
</feature>
<gene>
    <name evidence="3" type="ORF">DUNSADRAFT_14844</name>
</gene>
<organism evidence="3 4">
    <name type="scientific">Dunaliella salina</name>
    <name type="common">Green alga</name>
    <name type="synonym">Protococcus salinus</name>
    <dbReference type="NCBI Taxonomy" id="3046"/>
    <lineage>
        <taxon>Eukaryota</taxon>
        <taxon>Viridiplantae</taxon>
        <taxon>Chlorophyta</taxon>
        <taxon>core chlorophytes</taxon>
        <taxon>Chlorophyceae</taxon>
        <taxon>CS clade</taxon>
        <taxon>Chlamydomonadales</taxon>
        <taxon>Dunaliellaceae</taxon>
        <taxon>Dunaliella</taxon>
    </lineage>
</organism>
<evidence type="ECO:0000256" key="2">
    <source>
        <dbReference type="SAM" id="MobiDB-lite"/>
    </source>
</evidence>
<feature type="coiled-coil region" evidence="1">
    <location>
        <begin position="232"/>
        <end position="312"/>
    </location>
</feature>
<feature type="compositionally biased region" description="Polar residues" evidence="2">
    <location>
        <begin position="340"/>
        <end position="350"/>
    </location>
</feature>
<evidence type="ECO:0000313" key="4">
    <source>
        <dbReference type="Proteomes" id="UP000815325"/>
    </source>
</evidence>
<dbReference type="EMBL" id="MU069498">
    <property type="protein sequence ID" value="KAF5840987.1"/>
    <property type="molecule type" value="Genomic_DNA"/>
</dbReference>
<accession>A0ABQ7H2B0</accession>
<feature type="region of interest" description="Disordered" evidence="2">
    <location>
        <begin position="562"/>
        <end position="589"/>
    </location>
</feature>
<feature type="region of interest" description="Disordered" evidence="2">
    <location>
        <begin position="36"/>
        <end position="83"/>
    </location>
</feature>
<feature type="region of interest" description="Disordered" evidence="2">
    <location>
        <begin position="1"/>
        <end position="20"/>
    </location>
</feature>
<feature type="compositionally biased region" description="Basic residues" evidence="2">
    <location>
        <begin position="1"/>
        <end position="10"/>
    </location>
</feature>